<dbReference type="EMBL" id="KN670433">
    <property type="protein sequence ID" value="KHN02108.1"/>
    <property type="molecule type" value="Genomic_DNA"/>
</dbReference>
<dbReference type="Pfam" id="PF06910">
    <property type="entry name" value="MEA1"/>
    <property type="match status" value="1"/>
</dbReference>
<dbReference type="EMBL" id="QZWG01000018">
    <property type="protein sequence ID" value="RZB50857.1"/>
    <property type="molecule type" value="Genomic_DNA"/>
</dbReference>
<reference evidence="3 4" key="2">
    <citation type="submission" date="2018-09" db="EMBL/GenBank/DDBJ databases">
        <title>A high-quality reference genome of wild soybean provides a powerful tool to mine soybean genomes.</title>
        <authorList>
            <person name="Xie M."/>
            <person name="Chung C.Y.L."/>
            <person name="Li M.-W."/>
            <person name="Wong F.-L."/>
            <person name="Chan T.-F."/>
            <person name="Lam H.-M."/>
        </authorList>
    </citation>
    <scope>NUCLEOTIDE SEQUENCE [LARGE SCALE GENOMIC DNA]</scope>
    <source>
        <strain evidence="4">cv. W05</strain>
        <tissue evidence="3">Hypocotyl of etiolated seedlings</tissue>
    </source>
</reference>
<reference evidence="2" key="1">
    <citation type="submission" date="2014-07" db="EMBL/GenBank/DDBJ databases">
        <title>Identification of a novel salt tolerance gene in wild soybean by whole-genome sequencing.</title>
        <authorList>
            <person name="Lam H.-M."/>
            <person name="Qi X."/>
            <person name="Li M.-W."/>
            <person name="Liu X."/>
            <person name="Xie M."/>
            <person name="Ni M."/>
            <person name="Xu X."/>
        </authorList>
    </citation>
    <scope>NUCLEOTIDE SEQUENCE [LARGE SCALE GENOMIC DNA]</scope>
    <source>
        <tissue evidence="2">Root</tissue>
    </source>
</reference>
<sequence length="159" mass="18015">MNSGAIDFVEENGNGSDSDANSDDATEYYQPISAIDDDGSSDDEHGRELRHVPNGFAVHVVTKNEISSLDLNDIAEKSSSDEEEEQEEEEEERSREDFERALKEEENRRNAPLTTENATRVMDAMRRVSFAGVVPDWAARDPDDHWVNQLRRLRQSSNT</sequence>
<accession>A0A0B2P371</accession>
<evidence type="ECO:0000313" key="4">
    <source>
        <dbReference type="Proteomes" id="UP000289340"/>
    </source>
</evidence>
<feature type="region of interest" description="Disordered" evidence="1">
    <location>
        <begin position="68"/>
        <end position="115"/>
    </location>
</feature>
<feature type="compositionally biased region" description="Basic and acidic residues" evidence="1">
    <location>
        <begin position="42"/>
        <end position="51"/>
    </location>
</feature>
<feature type="compositionally biased region" description="Acidic residues" evidence="1">
    <location>
        <begin position="81"/>
        <end position="91"/>
    </location>
</feature>
<dbReference type="AlphaFoldDB" id="A0A0B2P371"/>
<name>A0A0B2P371_GLYSO</name>
<dbReference type="Gramene" id="XM_028358188.1">
    <property type="protein sequence ID" value="XP_028213989.1"/>
    <property type="gene ID" value="LOC114396286"/>
</dbReference>
<feature type="compositionally biased region" description="Basic and acidic residues" evidence="1">
    <location>
        <begin position="92"/>
        <end position="109"/>
    </location>
</feature>
<dbReference type="Proteomes" id="UP000289340">
    <property type="component" value="Chromosome 18"/>
</dbReference>
<feature type="region of interest" description="Disordered" evidence="1">
    <location>
        <begin position="1"/>
        <end position="51"/>
    </location>
</feature>
<dbReference type="PANTHER" id="PTHR37175">
    <property type="entry name" value="BNAA08G28800D PROTEIN"/>
    <property type="match status" value="1"/>
</dbReference>
<evidence type="ECO:0000313" key="3">
    <source>
        <dbReference type="EMBL" id="RZB50857.1"/>
    </source>
</evidence>
<gene>
    <name evidence="3" type="ORF">D0Y65_047636</name>
    <name evidence="2" type="ORF">glysoja_028311</name>
</gene>
<evidence type="ECO:0000256" key="1">
    <source>
        <dbReference type="SAM" id="MobiDB-lite"/>
    </source>
</evidence>
<dbReference type="PANTHER" id="PTHR37175:SF1">
    <property type="entry name" value="CONSTANS-LIKE PROTEIN-RELATED"/>
    <property type="match status" value="1"/>
</dbReference>
<proteinExistence type="predicted"/>
<evidence type="ECO:0000313" key="2">
    <source>
        <dbReference type="EMBL" id="KHN02108.1"/>
    </source>
</evidence>
<keyword evidence="4" id="KW-1185">Reference proteome</keyword>
<dbReference type="Proteomes" id="UP000053555">
    <property type="component" value="Unassembled WGS sequence"/>
</dbReference>
<protein>
    <submittedName>
        <fullName evidence="2">Uncharacterized protein</fullName>
    </submittedName>
</protein>
<organism evidence="2">
    <name type="scientific">Glycine soja</name>
    <name type="common">Wild soybean</name>
    <dbReference type="NCBI Taxonomy" id="3848"/>
    <lineage>
        <taxon>Eukaryota</taxon>
        <taxon>Viridiplantae</taxon>
        <taxon>Streptophyta</taxon>
        <taxon>Embryophyta</taxon>
        <taxon>Tracheophyta</taxon>
        <taxon>Spermatophyta</taxon>
        <taxon>Magnoliopsida</taxon>
        <taxon>eudicotyledons</taxon>
        <taxon>Gunneridae</taxon>
        <taxon>Pentapetalae</taxon>
        <taxon>rosids</taxon>
        <taxon>fabids</taxon>
        <taxon>Fabales</taxon>
        <taxon>Fabaceae</taxon>
        <taxon>Papilionoideae</taxon>
        <taxon>50 kb inversion clade</taxon>
        <taxon>NPAAA clade</taxon>
        <taxon>indigoferoid/millettioid clade</taxon>
        <taxon>Phaseoleae</taxon>
        <taxon>Glycine</taxon>
        <taxon>Glycine subgen. Soja</taxon>
    </lineage>
</organism>